<dbReference type="PaxDb" id="2850-Phatr37714"/>
<evidence type="ECO:0000313" key="2">
    <source>
        <dbReference type="Proteomes" id="UP000000759"/>
    </source>
</evidence>
<dbReference type="Proteomes" id="UP000000759">
    <property type="component" value="Chromosome 13"/>
</dbReference>
<protein>
    <submittedName>
        <fullName evidence="1">Uncharacterized protein</fullName>
    </submittedName>
</protein>
<dbReference type="EMBL" id="CM000615">
    <property type="protein sequence ID" value="EEC46838.1"/>
    <property type="molecule type" value="Genomic_DNA"/>
</dbReference>
<sequence>MSYNQHVTLIRDLYKNFSVHDDRIARGIKCPLDLENTKLAMPNYQWLFPRTNYIVGIRHPVLWFESFYNFRIHNRFSMPPPGDLVGRCRRGGFNVCTFRGNFHLFLSNLGKTHMATDPDEQQYLAPEFRHTRDPIVKLPGKTPQKIFLYEVSQLSDPDPDRAADLRTTLQSFLNLTIPLDPMIWYRPGKQHKNQWELERLNAKKINICDAQHEALRTVLRYQAGNASRWIRHYFLDAPDVVTSSKEYLRNIILPSWERDPCLDRALSMS</sequence>
<dbReference type="GeneID" id="7202595"/>
<keyword evidence="2" id="KW-1185">Reference proteome</keyword>
<dbReference type="AlphaFoldDB" id="B7G3J2"/>
<proteinExistence type="predicted"/>
<gene>
    <name evidence="1" type="ORF">PHATRDRAFT_37714</name>
</gene>
<evidence type="ECO:0000313" key="1">
    <source>
        <dbReference type="EMBL" id="EEC46838.1"/>
    </source>
</evidence>
<name>B7G3J2_PHATC</name>
<dbReference type="InParanoid" id="B7G3J2"/>
<accession>B7G3J2</accession>
<reference evidence="2" key="2">
    <citation type="submission" date="2008-08" db="EMBL/GenBank/DDBJ databases">
        <authorList>
            <consortium name="Diatom Consortium"/>
            <person name="Grigoriev I."/>
            <person name="Grimwood J."/>
            <person name="Kuo A."/>
            <person name="Otillar R.P."/>
            <person name="Salamov A."/>
            <person name="Detter J.C."/>
            <person name="Lindquist E."/>
            <person name="Shapiro H."/>
            <person name="Lucas S."/>
            <person name="Glavina del Rio T."/>
            <person name="Pitluck S."/>
            <person name="Rokhsar D."/>
            <person name="Bowler C."/>
        </authorList>
    </citation>
    <scope>GENOME REANNOTATION</scope>
    <source>
        <strain evidence="2">CCAP 1055/1</strain>
    </source>
</reference>
<organism evidence="1 2">
    <name type="scientific">Phaeodactylum tricornutum (strain CCAP 1055/1)</name>
    <dbReference type="NCBI Taxonomy" id="556484"/>
    <lineage>
        <taxon>Eukaryota</taxon>
        <taxon>Sar</taxon>
        <taxon>Stramenopiles</taxon>
        <taxon>Ochrophyta</taxon>
        <taxon>Bacillariophyta</taxon>
        <taxon>Bacillariophyceae</taxon>
        <taxon>Bacillariophycidae</taxon>
        <taxon>Naviculales</taxon>
        <taxon>Phaeodactylaceae</taxon>
        <taxon>Phaeodactylum</taxon>
    </lineage>
</organism>
<dbReference type="KEGG" id="pti:PHATRDRAFT_37714"/>
<dbReference type="OrthoDB" id="44984at2759"/>
<dbReference type="HOGENOM" id="CLU_060859_0_0_1"/>
<reference evidence="1 2" key="1">
    <citation type="journal article" date="2008" name="Nature">
        <title>The Phaeodactylum genome reveals the evolutionary history of diatom genomes.</title>
        <authorList>
            <person name="Bowler C."/>
            <person name="Allen A.E."/>
            <person name="Badger J.H."/>
            <person name="Grimwood J."/>
            <person name="Jabbari K."/>
            <person name="Kuo A."/>
            <person name="Maheswari U."/>
            <person name="Martens C."/>
            <person name="Maumus F."/>
            <person name="Otillar R.P."/>
            <person name="Rayko E."/>
            <person name="Salamov A."/>
            <person name="Vandepoele K."/>
            <person name="Beszteri B."/>
            <person name="Gruber A."/>
            <person name="Heijde M."/>
            <person name="Katinka M."/>
            <person name="Mock T."/>
            <person name="Valentin K."/>
            <person name="Verret F."/>
            <person name="Berges J.A."/>
            <person name="Brownlee C."/>
            <person name="Cadoret J.P."/>
            <person name="Chiovitti A."/>
            <person name="Choi C.J."/>
            <person name="Coesel S."/>
            <person name="De Martino A."/>
            <person name="Detter J.C."/>
            <person name="Durkin C."/>
            <person name="Falciatore A."/>
            <person name="Fournet J."/>
            <person name="Haruta M."/>
            <person name="Huysman M.J."/>
            <person name="Jenkins B.D."/>
            <person name="Jiroutova K."/>
            <person name="Jorgensen R.E."/>
            <person name="Joubert Y."/>
            <person name="Kaplan A."/>
            <person name="Kroger N."/>
            <person name="Kroth P.G."/>
            <person name="La Roche J."/>
            <person name="Lindquist E."/>
            <person name="Lommer M."/>
            <person name="Martin-Jezequel V."/>
            <person name="Lopez P.J."/>
            <person name="Lucas S."/>
            <person name="Mangogna M."/>
            <person name="McGinnis K."/>
            <person name="Medlin L.K."/>
            <person name="Montsant A."/>
            <person name="Oudot-Le Secq M.P."/>
            <person name="Napoli C."/>
            <person name="Obornik M."/>
            <person name="Parker M.S."/>
            <person name="Petit J.L."/>
            <person name="Porcel B.M."/>
            <person name="Poulsen N."/>
            <person name="Robison M."/>
            <person name="Rychlewski L."/>
            <person name="Rynearson T.A."/>
            <person name="Schmutz J."/>
            <person name="Shapiro H."/>
            <person name="Siaut M."/>
            <person name="Stanley M."/>
            <person name="Sussman M.R."/>
            <person name="Taylor A.R."/>
            <person name="Vardi A."/>
            <person name="von Dassow P."/>
            <person name="Vyverman W."/>
            <person name="Willis A."/>
            <person name="Wyrwicz L.S."/>
            <person name="Rokhsar D.S."/>
            <person name="Weissenbach J."/>
            <person name="Armbrust E.V."/>
            <person name="Green B.R."/>
            <person name="Van de Peer Y."/>
            <person name="Grigoriev I.V."/>
        </authorList>
    </citation>
    <scope>NUCLEOTIDE SEQUENCE [LARGE SCALE GENOMIC DNA]</scope>
    <source>
        <strain evidence="1 2">CCAP 1055/1</strain>
    </source>
</reference>
<dbReference type="RefSeq" id="XP_002181624.1">
    <property type="nucleotide sequence ID" value="XM_002181588.1"/>
</dbReference>